<dbReference type="Proteomes" id="UP000743899">
    <property type="component" value="Unassembled WGS sequence"/>
</dbReference>
<comment type="similarity">
    <text evidence="1">Belongs to the short-chain dehydrogenases/reductases (SDR) family.</text>
</comment>
<reference evidence="2 3" key="1">
    <citation type="submission" date="2020-01" db="EMBL/GenBank/DDBJ databases">
        <title>A novel Bacillus sp. from Pasinler.</title>
        <authorList>
            <person name="Adiguzel A."/>
            <person name="Ay H."/>
            <person name="Baltaci M.O."/>
        </authorList>
    </citation>
    <scope>NUCLEOTIDE SEQUENCE [LARGE SCALE GENOMIC DNA]</scope>
    <source>
        <strain evidence="2 3">P1</strain>
    </source>
</reference>
<dbReference type="InterPro" id="IPR050259">
    <property type="entry name" value="SDR"/>
</dbReference>
<evidence type="ECO:0000313" key="3">
    <source>
        <dbReference type="Proteomes" id="UP000743899"/>
    </source>
</evidence>
<dbReference type="SUPFAM" id="SSF51735">
    <property type="entry name" value="NAD(P)-binding Rossmann-fold domains"/>
    <property type="match status" value="1"/>
</dbReference>
<dbReference type="Gene3D" id="3.40.50.720">
    <property type="entry name" value="NAD(P)-binding Rossmann-like Domain"/>
    <property type="match status" value="1"/>
</dbReference>
<comment type="caution">
    <text evidence="2">The sequence shown here is derived from an EMBL/GenBank/DDBJ whole genome shotgun (WGS) entry which is preliminary data.</text>
</comment>
<evidence type="ECO:0000256" key="1">
    <source>
        <dbReference type="ARBA" id="ARBA00006484"/>
    </source>
</evidence>
<organism evidence="2 3">
    <name type="scientific">Pallidibacillus pasinlerensis</name>
    <dbReference type="NCBI Taxonomy" id="2703818"/>
    <lineage>
        <taxon>Bacteria</taxon>
        <taxon>Bacillati</taxon>
        <taxon>Bacillota</taxon>
        <taxon>Bacilli</taxon>
        <taxon>Bacillales</taxon>
        <taxon>Bacillaceae</taxon>
        <taxon>Pallidibacillus</taxon>
    </lineage>
</organism>
<proteinExistence type="inferred from homology"/>
<dbReference type="PANTHER" id="PTHR42879">
    <property type="entry name" value="3-OXOACYL-(ACYL-CARRIER-PROTEIN) REDUCTASE"/>
    <property type="match status" value="1"/>
</dbReference>
<dbReference type="InterPro" id="IPR036291">
    <property type="entry name" value="NAD(P)-bd_dom_sf"/>
</dbReference>
<gene>
    <name evidence="2" type="ORF">GW534_01585</name>
</gene>
<keyword evidence="3" id="KW-1185">Reference proteome</keyword>
<name>A0ABX0A4U6_9BACI</name>
<evidence type="ECO:0000313" key="2">
    <source>
        <dbReference type="EMBL" id="NCU16465.1"/>
    </source>
</evidence>
<dbReference type="EMBL" id="JAACYS010000004">
    <property type="protein sequence ID" value="NCU16465.1"/>
    <property type="molecule type" value="Genomic_DNA"/>
</dbReference>
<accession>A0ABX0A4U6</accession>
<protein>
    <submittedName>
        <fullName evidence="2">SDR family oxidoreductase</fullName>
    </submittedName>
</protein>
<dbReference type="NCBIfam" id="NF047420">
    <property type="entry name" value="EF_P_mod_YmfI"/>
    <property type="match status" value="1"/>
</dbReference>
<dbReference type="PANTHER" id="PTHR42879:SF2">
    <property type="entry name" value="3-OXOACYL-[ACYL-CARRIER-PROTEIN] REDUCTASE FABG"/>
    <property type="match status" value="1"/>
</dbReference>
<dbReference type="Pfam" id="PF13561">
    <property type="entry name" value="adh_short_C2"/>
    <property type="match status" value="1"/>
</dbReference>
<dbReference type="PRINTS" id="PR00081">
    <property type="entry name" value="GDHRDH"/>
</dbReference>
<sequence>MLENILKSYGGVILQKSFVLITGASGGIGRAIAKKLAEKGQSLYLHYNKNNKSIEELMDELQNINPKGEFIPIQADVRSEEGCKHLTQQIYQLHGIVHNCGIAVSKVLTTMLPEEIHDLISVHLTAPIFITKNLLPKMIHQKSGSICFVSSIWGLTGASCETVYSAVKGGQISFAKALSKEVAPSGIRVNCVAPGAIQTDMLNNLDEEELEIVIDEIPLSRLGKAEEVADAVEYLLSDKASYITGQVISVNGGWYV</sequence>
<dbReference type="InterPro" id="IPR002347">
    <property type="entry name" value="SDR_fam"/>
</dbReference>